<dbReference type="InterPro" id="IPR035979">
    <property type="entry name" value="RBD_domain_sf"/>
</dbReference>
<comment type="caution">
    <text evidence="7">The sequence shown here is derived from an EMBL/GenBank/DDBJ whole genome shotgun (WGS) entry which is preliminary data.</text>
</comment>
<keyword evidence="8" id="KW-1185">Reference proteome</keyword>
<dbReference type="GeneID" id="28729228"/>
<evidence type="ECO:0000256" key="2">
    <source>
        <dbReference type="ARBA" id="ARBA00005991"/>
    </source>
</evidence>
<gene>
    <name evidence="7" type="ORF">Malapachy_2866</name>
</gene>
<evidence type="ECO:0000313" key="7">
    <source>
        <dbReference type="EMBL" id="KOS12569.1"/>
    </source>
</evidence>
<dbReference type="GO" id="GO:0005737">
    <property type="term" value="C:cytoplasm"/>
    <property type="evidence" value="ECO:0007669"/>
    <property type="project" value="TreeGrafter"/>
</dbReference>
<dbReference type="EMBL" id="LGAV01000011">
    <property type="protein sequence ID" value="KOS12569.1"/>
    <property type="molecule type" value="Genomic_DNA"/>
</dbReference>
<dbReference type="CDD" id="cd12455">
    <property type="entry name" value="RRM_like_Smg4_UPF3"/>
    <property type="match status" value="1"/>
</dbReference>
<dbReference type="RefSeq" id="XP_017990201.1">
    <property type="nucleotide sequence ID" value="XM_018137352.1"/>
</dbReference>
<feature type="region of interest" description="Disordered" evidence="5">
    <location>
        <begin position="285"/>
        <end position="385"/>
    </location>
</feature>
<dbReference type="GO" id="GO:0005730">
    <property type="term" value="C:nucleolus"/>
    <property type="evidence" value="ECO:0007669"/>
    <property type="project" value="TreeGrafter"/>
</dbReference>
<dbReference type="PANTHER" id="PTHR13112:SF0">
    <property type="entry name" value="FI21285P1"/>
    <property type="match status" value="1"/>
</dbReference>
<feature type="domain" description="UPF3" evidence="6">
    <location>
        <begin position="19"/>
        <end position="196"/>
    </location>
</feature>
<organism evidence="7 8">
    <name type="scientific">Malassezia pachydermatis</name>
    <dbReference type="NCBI Taxonomy" id="77020"/>
    <lineage>
        <taxon>Eukaryota</taxon>
        <taxon>Fungi</taxon>
        <taxon>Dikarya</taxon>
        <taxon>Basidiomycota</taxon>
        <taxon>Ustilaginomycotina</taxon>
        <taxon>Malasseziomycetes</taxon>
        <taxon>Malasseziales</taxon>
        <taxon>Malasseziaceae</taxon>
        <taxon>Malassezia</taxon>
    </lineage>
</organism>
<dbReference type="STRING" id="77020.A0A0M9VMR7"/>
<dbReference type="PANTHER" id="PTHR13112">
    <property type="entry name" value="UPF3 REGULATOR OF NONSENSE TRANSCRIPTS-LIKE PROTEIN"/>
    <property type="match status" value="1"/>
</dbReference>
<feature type="compositionally biased region" description="Basic and acidic residues" evidence="5">
    <location>
        <begin position="356"/>
        <end position="368"/>
    </location>
</feature>
<evidence type="ECO:0000313" key="8">
    <source>
        <dbReference type="Proteomes" id="UP000037751"/>
    </source>
</evidence>
<dbReference type="SUPFAM" id="SSF54928">
    <property type="entry name" value="RNA-binding domain, RBD"/>
    <property type="match status" value="1"/>
</dbReference>
<evidence type="ECO:0000256" key="5">
    <source>
        <dbReference type="SAM" id="MobiDB-lite"/>
    </source>
</evidence>
<dbReference type="VEuPathDB" id="FungiDB:Malapachy_2866"/>
<dbReference type="Proteomes" id="UP000037751">
    <property type="component" value="Unassembled WGS sequence"/>
</dbReference>
<proteinExistence type="inferred from homology"/>
<dbReference type="AlphaFoldDB" id="A0A0M9VMR7"/>
<dbReference type="InterPro" id="IPR005120">
    <property type="entry name" value="UPF3_dom"/>
</dbReference>
<sequence>MQPQRPGLLSGGRHRRRPRRKVVVRDLPPTLPAEVFWQSVSPWVQCTVTGETALSRDRPIQPAPGHAPTALYAEYVPGKKRETAAETDVPSVAYIQFRDPAKELAFAKAFHGHVFRDSKGVESTALVDYALVSTLPTSRKPQPDPLIGTVEQTPEFQAFHAMLASSENEDSEPTPAMSTTSALVQFLQESKKAKEKKKRRSAKDENTKKKPGTIGSSVPKGTTHEKRPPLELSALRPAPSTPADVAEQKAKAIQLAKAQQLQDRRDAQCAEAAGISFEMFQKLPKKAKANLRRQQMSTPSKKEPSSQDRSNAAHGPNETKAQGKAKTKAAPPPAVDTPSASKPKKTKKPKPATILKPKDAGAAPERKAITILKPPSASTHSSTLS</sequence>
<feature type="compositionally biased region" description="Low complexity" evidence="5">
    <location>
        <begin position="251"/>
        <end position="261"/>
    </location>
</feature>
<dbReference type="Pfam" id="PF03467">
    <property type="entry name" value="Smg4_UPF3"/>
    <property type="match status" value="1"/>
</dbReference>
<evidence type="ECO:0000256" key="1">
    <source>
        <dbReference type="ARBA" id="ARBA00004123"/>
    </source>
</evidence>
<comment type="similarity">
    <text evidence="2">Belongs to the RENT3 family.</text>
</comment>
<dbReference type="GO" id="GO:0000184">
    <property type="term" value="P:nuclear-transcribed mRNA catabolic process, nonsense-mediated decay"/>
    <property type="evidence" value="ECO:0007669"/>
    <property type="project" value="UniProtKB-KW"/>
</dbReference>
<name>A0A0M9VMR7_9BASI</name>
<comment type="subcellular location">
    <subcellularLocation>
        <location evidence="1">Nucleus</location>
    </subcellularLocation>
</comment>
<reference evidence="7 8" key="1">
    <citation type="submission" date="2015-07" db="EMBL/GenBank/DDBJ databases">
        <title>Draft Genome Sequence of Malassezia furfur CBS1878 and Malassezia pachydermatis CBS1879.</title>
        <authorList>
            <person name="Triana S."/>
            <person name="Ohm R."/>
            <person name="Gonzalez A."/>
            <person name="DeCock H."/>
            <person name="Restrepo S."/>
            <person name="Celis A."/>
        </authorList>
    </citation>
    <scope>NUCLEOTIDE SEQUENCE [LARGE SCALE GENOMIC DNA]</scope>
    <source>
        <strain evidence="7 8">CBS 1879</strain>
    </source>
</reference>
<protein>
    <submittedName>
        <fullName evidence="7">Nonsense-mediated decay protein upf3</fullName>
    </submittedName>
</protein>
<dbReference type="OrthoDB" id="18087at2759"/>
<evidence type="ECO:0000256" key="3">
    <source>
        <dbReference type="ARBA" id="ARBA00023161"/>
    </source>
</evidence>
<evidence type="ECO:0000256" key="4">
    <source>
        <dbReference type="ARBA" id="ARBA00023242"/>
    </source>
</evidence>
<dbReference type="GO" id="GO:0045727">
    <property type="term" value="P:positive regulation of translation"/>
    <property type="evidence" value="ECO:0007669"/>
    <property type="project" value="TreeGrafter"/>
</dbReference>
<keyword evidence="3" id="KW-0866">Nonsense-mediated mRNA decay</keyword>
<accession>A0A0M9VMR7</accession>
<feature type="compositionally biased region" description="Polar residues" evidence="5">
    <location>
        <begin position="376"/>
        <end position="385"/>
    </location>
</feature>
<dbReference type="GO" id="GO:0003729">
    <property type="term" value="F:mRNA binding"/>
    <property type="evidence" value="ECO:0007669"/>
    <property type="project" value="TreeGrafter"/>
</dbReference>
<dbReference type="InterPro" id="IPR039722">
    <property type="entry name" value="Upf3"/>
</dbReference>
<dbReference type="InterPro" id="IPR012677">
    <property type="entry name" value="Nucleotide-bd_a/b_plait_sf"/>
</dbReference>
<keyword evidence="4" id="KW-0539">Nucleus</keyword>
<feature type="region of interest" description="Disordered" evidence="5">
    <location>
        <begin position="190"/>
        <end position="268"/>
    </location>
</feature>
<dbReference type="Gene3D" id="3.30.70.330">
    <property type="match status" value="1"/>
</dbReference>
<evidence type="ECO:0000259" key="6">
    <source>
        <dbReference type="Pfam" id="PF03467"/>
    </source>
</evidence>